<dbReference type="Gene3D" id="3.90.1140.10">
    <property type="entry name" value="Cyclic phosphodiesterase"/>
    <property type="match status" value="1"/>
</dbReference>
<comment type="function">
    <text evidence="1">Hydrolyzes RNA 2',3'-cyclic phosphodiester to an RNA 2'-phosphomonoester.</text>
</comment>
<dbReference type="InterPro" id="IPR009097">
    <property type="entry name" value="Cyclic_Pdiesterase"/>
</dbReference>
<dbReference type="HAMAP" id="MF_01940">
    <property type="entry name" value="RNA_CPDase"/>
    <property type="match status" value="1"/>
</dbReference>
<reference evidence="2 3" key="1">
    <citation type="journal article" date="2016" name="Int. J. Syst. Evol. Microbiol.">
        <title>Tessaracoccus flavus sp. nov., isolated from the drainage system of a lindane-producing factory.</title>
        <authorList>
            <person name="Kumari R."/>
            <person name="Singh P."/>
            <person name="Schumann P."/>
            <person name="Lal R."/>
        </authorList>
    </citation>
    <scope>NUCLEOTIDE SEQUENCE [LARGE SCALE GENOMIC DNA]</scope>
    <source>
        <strain evidence="2 3">RP1T</strain>
    </source>
</reference>
<dbReference type="PANTHER" id="PTHR35561:SF1">
    <property type="entry name" value="RNA 2',3'-CYCLIC PHOSPHODIESTERASE"/>
    <property type="match status" value="1"/>
</dbReference>
<keyword evidence="2" id="KW-0436">Ligase</keyword>
<feature type="short sequence motif" description="HXTX 2" evidence="1">
    <location>
        <begin position="129"/>
        <end position="132"/>
    </location>
</feature>
<dbReference type="EMBL" id="CP019605">
    <property type="protein sequence ID" value="AQP44984.1"/>
    <property type="molecule type" value="Genomic_DNA"/>
</dbReference>
<dbReference type="RefSeq" id="WP_077342596.1">
    <property type="nucleotide sequence ID" value="NZ_CP019605.1"/>
</dbReference>
<dbReference type="InterPro" id="IPR004175">
    <property type="entry name" value="RNA_CPDase"/>
</dbReference>
<feature type="active site" description="Proton acceptor" evidence="1">
    <location>
        <position position="129"/>
    </location>
</feature>
<keyword evidence="1" id="KW-0378">Hydrolase</keyword>
<protein>
    <recommendedName>
        <fullName evidence="1">RNA 2',3'-cyclic phosphodiesterase</fullName>
        <shortName evidence="1">RNA 2',3'-CPDase</shortName>
        <ecNumber evidence="1">3.1.4.58</ecNumber>
    </recommendedName>
</protein>
<organism evidence="2 3">
    <name type="scientific">Tessaracoccus flavus</name>
    <dbReference type="NCBI Taxonomy" id="1610493"/>
    <lineage>
        <taxon>Bacteria</taxon>
        <taxon>Bacillati</taxon>
        <taxon>Actinomycetota</taxon>
        <taxon>Actinomycetes</taxon>
        <taxon>Propionibacteriales</taxon>
        <taxon>Propionibacteriaceae</taxon>
        <taxon>Tessaracoccus</taxon>
    </lineage>
</organism>
<dbReference type="OrthoDB" id="9787070at2"/>
<proteinExistence type="inferred from homology"/>
<dbReference type="NCBIfam" id="TIGR02258">
    <property type="entry name" value="2_5_ligase"/>
    <property type="match status" value="1"/>
</dbReference>
<feature type="active site" description="Proton donor" evidence="1">
    <location>
        <position position="42"/>
    </location>
</feature>
<dbReference type="STRING" id="1610493.RPIT_09470"/>
<sequence>MGKRMFTAVLPPEDVVQQIDTLVEPRREAAPDLRWRRPDGWHLTTSFMGSVPDSHLERLVEELGAAAARTPRFVVRLSGGIAFPHAGKAKILALAAHGAEGGLDALARRCRSAANNAGVAVDGATFVGHLTLARHNRGIEATRWLGILDSFPGWSWTADELVLIESHQVGRHYEVVERFALR</sequence>
<evidence type="ECO:0000313" key="2">
    <source>
        <dbReference type="EMBL" id="AQP44984.1"/>
    </source>
</evidence>
<dbReference type="SUPFAM" id="SSF55144">
    <property type="entry name" value="LigT-like"/>
    <property type="match status" value="1"/>
</dbReference>
<keyword evidence="3" id="KW-1185">Reference proteome</keyword>
<dbReference type="GO" id="GO:0016874">
    <property type="term" value="F:ligase activity"/>
    <property type="evidence" value="ECO:0007669"/>
    <property type="project" value="UniProtKB-KW"/>
</dbReference>
<dbReference type="GO" id="GO:0008664">
    <property type="term" value="F:RNA 2',3'-cyclic 3'-phosphodiesterase activity"/>
    <property type="evidence" value="ECO:0007669"/>
    <property type="project" value="UniProtKB-EC"/>
</dbReference>
<dbReference type="GO" id="GO:0004113">
    <property type="term" value="F:2',3'-cyclic-nucleotide 3'-phosphodiesterase activity"/>
    <property type="evidence" value="ECO:0007669"/>
    <property type="project" value="InterPro"/>
</dbReference>
<dbReference type="Pfam" id="PF13563">
    <property type="entry name" value="2_5_RNA_ligase2"/>
    <property type="match status" value="1"/>
</dbReference>
<comment type="similarity">
    <text evidence="1">Belongs to the 2H phosphoesterase superfamily. ThpR family.</text>
</comment>
<evidence type="ECO:0000256" key="1">
    <source>
        <dbReference type="HAMAP-Rule" id="MF_01940"/>
    </source>
</evidence>
<dbReference type="Proteomes" id="UP000188324">
    <property type="component" value="Chromosome"/>
</dbReference>
<feature type="short sequence motif" description="HXTX 1" evidence="1">
    <location>
        <begin position="42"/>
        <end position="45"/>
    </location>
</feature>
<dbReference type="PANTHER" id="PTHR35561">
    <property type="entry name" value="RNA 2',3'-CYCLIC PHOSPHODIESTERASE"/>
    <property type="match status" value="1"/>
</dbReference>
<dbReference type="EC" id="3.1.4.58" evidence="1"/>
<name>A0A1Q2CFU6_9ACTN</name>
<accession>A0A1Q2CFU6</accession>
<gene>
    <name evidence="2" type="ORF">RPIT_09470</name>
</gene>
<comment type="catalytic activity">
    <reaction evidence="1">
        <text>a 3'-end 2',3'-cyclophospho-ribonucleotide-RNA + H2O = a 3'-end 2'-phospho-ribonucleotide-RNA + H(+)</text>
        <dbReference type="Rhea" id="RHEA:11828"/>
        <dbReference type="Rhea" id="RHEA-COMP:10464"/>
        <dbReference type="Rhea" id="RHEA-COMP:17353"/>
        <dbReference type="ChEBI" id="CHEBI:15377"/>
        <dbReference type="ChEBI" id="CHEBI:15378"/>
        <dbReference type="ChEBI" id="CHEBI:83064"/>
        <dbReference type="ChEBI" id="CHEBI:173113"/>
        <dbReference type="EC" id="3.1.4.58"/>
    </reaction>
</comment>
<dbReference type="KEGG" id="tfl:RPIT_09470"/>
<dbReference type="AlphaFoldDB" id="A0A1Q2CFU6"/>
<evidence type="ECO:0000313" key="3">
    <source>
        <dbReference type="Proteomes" id="UP000188324"/>
    </source>
</evidence>